<reference evidence="1 2" key="1">
    <citation type="journal article" date="2018" name="Sci. Data">
        <title>The draft genome sequence of cork oak.</title>
        <authorList>
            <person name="Ramos A.M."/>
            <person name="Usie A."/>
            <person name="Barbosa P."/>
            <person name="Barros P.M."/>
            <person name="Capote T."/>
            <person name="Chaves I."/>
            <person name="Simoes F."/>
            <person name="Abreu I."/>
            <person name="Carrasquinho I."/>
            <person name="Faro C."/>
            <person name="Guimaraes J.B."/>
            <person name="Mendonca D."/>
            <person name="Nobrega F."/>
            <person name="Rodrigues L."/>
            <person name="Saibo N.J.M."/>
            <person name="Varela M.C."/>
            <person name="Egas C."/>
            <person name="Matos J."/>
            <person name="Miguel C.M."/>
            <person name="Oliveira M.M."/>
            <person name="Ricardo C.P."/>
            <person name="Goncalves S."/>
        </authorList>
    </citation>
    <scope>NUCLEOTIDE SEQUENCE [LARGE SCALE GENOMIC DNA]</scope>
    <source>
        <strain evidence="2">cv. HL8</strain>
    </source>
</reference>
<accession>A0AAW0LVP6</accession>
<evidence type="ECO:0000313" key="1">
    <source>
        <dbReference type="EMBL" id="KAK7855737.1"/>
    </source>
</evidence>
<name>A0AAW0LVP6_QUESU</name>
<organism evidence="1 2">
    <name type="scientific">Quercus suber</name>
    <name type="common">Cork oak</name>
    <dbReference type="NCBI Taxonomy" id="58331"/>
    <lineage>
        <taxon>Eukaryota</taxon>
        <taxon>Viridiplantae</taxon>
        <taxon>Streptophyta</taxon>
        <taxon>Embryophyta</taxon>
        <taxon>Tracheophyta</taxon>
        <taxon>Spermatophyta</taxon>
        <taxon>Magnoliopsida</taxon>
        <taxon>eudicotyledons</taxon>
        <taxon>Gunneridae</taxon>
        <taxon>Pentapetalae</taxon>
        <taxon>rosids</taxon>
        <taxon>fabids</taxon>
        <taxon>Fagales</taxon>
        <taxon>Fagaceae</taxon>
        <taxon>Quercus</taxon>
    </lineage>
</organism>
<evidence type="ECO:0000313" key="2">
    <source>
        <dbReference type="Proteomes" id="UP000237347"/>
    </source>
</evidence>
<protein>
    <submittedName>
        <fullName evidence="1">Uncharacterized protein</fullName>
    </submittedName>
</protein>
<dbReference type="Proteomes" id="UP000237347">
    <property type="component" value="Unassembled WGS sequence"/>
</dbReference>
<gene>
    <name evidence="1" type="ORF">CFP56_026474</name>
</gene>
<keyword evidence="2" id="KW-1185">Reference proteome</keyword>
<proteinExistence type="predicted"/>
<sequence length="11" mass="1205">MEVHCDSSKLG</sequence>
<comment type="caution">
    <text evidence="1">The sequence shown here is derived from an EMBL/GenBank/DDBJ whole genome shotgun (WGS) entry which is preliminary data.</text>
</comment>
<dbReference type="EMBL" id="PKMF04000042">
    <property type="protein sequence ID" value="KAK7855737.1"/>
    <property type="molecule type" value="Genomic_DNA"/>
</dbReference>